<dbReference type="PANTHER" id="PTHR42788:SF13">
    <property type="entry name" value="ALIPHATIC SULFONATES IMPORT ATP-BINDING PROTEIN SSUB"/>
    <property type="match status" value="1"/>
</dbReference>
<accession>A0ABU4WFH5</accession>
<keyword evidence="3 5" id="KW-0067">ATP-binding</keyword>
<dbReference type="Gene3D" id="3.40.50.300">
    <property type="entry name" value="P-loop containing nucleotide triphosphate hydrolases"/>
    <property type="match status" value="1"/>
</dbReference>
<organism evidence="5 6">
    <name type="scientific">Intestinicryptomonas porci</name>
    <dbReference type="NCBI Taxonomy" id="2926320"/>
    <lineage>
        <taxon>Bacteria</taxon>
        <taxon>Pseudomonadati</taxon>
        <taxon>Verrucomicrobiota</taxon>
        <taxon>Opitutia</taxon>
        <taxon>Opitutales</taxon>
        <taxon>Intestinicryptomonaceae</taxon>
        <taxon>Intestinicryptomonas</taxon>
    </lineage>
</organism>
<dbReference type="PROSITE" id="PS50893">
    <property type="entry name" value="ABC_TRANSPORTER_2"/>
    <property type="match status" value="1"/>
</dbReference>
<evidence type="ECO:0000313" key="6">
    <source>
        <dbReference type="Proteomes" id="UP001275932"/>
    </source>
</evidence>
<reference evidence="5 6" key="1">
    <citation type="submission" date="2022-03" db="EMBL/GenBank/DDBJ databases">
        <title>Novel taxa within the pig intestine.</title>
        <authorList>
            <person name="Wylensek D."/>
            <person name="Bishof K."/>
            <person name="Afrizal A."/>
            <person name="Clavel T."/>
        </authorList>
    </citation>
    <scope>NUCLEOTIDE SEQUENCE [LARGE SCALE GENOMIC DNA]</scope>
    <source>
        <strain evidence="5 6">CLA-KB-P66</strain>
    </source>
</reference>
<comment type="caution">
    <text evidence="5">The sequence shown here is derived from an EMBL/GenBank/DDBJ whole genome shotgun (WGS) entry which is preliminary data.</text>
</comment>
<feature type="domain" description="ABC transporter" evidence="4">
    <location>
        <begin position="24"/>
        <end position="258"/>
    </location>
</feature>
<evidence type="ECO:0000256" key="1">
    <source>
        <dbReference type="ARBA" id="ARBA00022448"/>
    </source>
</evidence>
<dbReference type="RefSeq" id="WP_370396755.1">
    <property type="nucleotide sequence ID" value="NZ_JALBUT010000003.1"/>
</dbReference>
<dbReference type="SMART" id="SM00382">
    <property type="entry name" value="AAA"/>
    <property type="match status" value="1"/>
</dbReference>
<evidence type="ECO:0000256" key="2">
    <source>
        <dbReference type="ARBA" id="ARBA00022741"/>
    </source>
</evidence>
<evidence type="ECO:0000256" key="3">
    <source>
        <dbReference type="ARBA" id="ARBA00022840"/>
    </source>
</evidence>
<name>A0ABU4WFH5_9BACT</name>
<dbReference type="EMBL" id="JALBUT010000003">
    <property type="protein sequence ID" value="MDX8415307.1"/>
    <property type="molecule type" value="Genomic_DNA"/>
</dbReference>
<dbReference type="InterPro" id="IPR003439">
    <property type="entry name" value="ABC_transporter-like_ATP-bd"/>
</dbReference>
<keyword evidence="2" id="KW-0547">Nucleotide-binding</keyword>
<proteinExistence type="predicted"/>
<evidence type="ECO:0000259" key="4">
    <source>
        <dbReference type="PROSITE" id="PS50893"/>
    </source>
</evidence>
<keyword evidence="6" id="KW-1185">Reference proteome</keyword>
<dbReference type="Pfam" id="PF00005">
    <property type="entry name" value="ABC_tran"/>
    <property type="match status" value="1"/>
</dbReference>
<keyword evidence="1" id="KW-0813">Transport</keyword>
<gene>
    <name evidence="5" type="ORF">MOX91_03820</name>
</gene>
<dbReference type="GO" id="GO:0005524">
    <property type="term" value="F:ATP binding"/>
    <property type="evidence" value="ECO:0007669"/>
    <property type="project" value="UniProtKB-KW"/>
</dbReference>
<dbReference type="PROSITE" id="PS00211">
    <property type="entry name" value="ABC_TRANSPORTER_1"/>
    <property type="match status" value="1"/>
</dbReference>
<sequence length="277" mass="30931">MQANLSTPHAKVAAELKIVPPSKLVIEKVSKEFTRDGKKFTVLDDINLHIEEGEFVCLVGPSGCGKSTLLNLIAGLDSPTSGVIYTNGNPVYAPGRDRMMMFQEHALFPWLDVLGNVMFGLKLKPNLNDAERREVAKYYIYLVGLERFTHSAIHELSGGMRQRVALARSLAPNPNVLLMDEPFGALDALTRENLYRDLQKIWQQRKKTIVFVTHNIREAVCLGDRVLLFSPNPGKIQEEFKIDLPRLRDINNSNLSEVSSVITAALKQHLDAKGVAE</sequence>
<dbReference type="Proteomes" id="UP001275932">
    <property type="component" value="Unassembled WGS sequence"/>
</dbReference>
<dbReference type="SUPFAM" id="SSF52540">
    <property type="entry name" value="P-loop containing nucleoside triphosphate hydrolases"/>
    <property type="match status" value="1"/>
</dbReference>
<dbReference type="PANTHER" id="PTHR42788">
    <property type="entry name" value="TAURINE IMPORT ATP-BINDING PROTEIN-RELATED"/>
    <property type="match status" value="1"/>
</dbReference>
<protein>
    <submittedName>
        <fullName evidence="5">ABC transporter ATP-binding protein</fullName>
    </submittedName>
</protein>
<dbReference type="InterPro" id="IPR017871">
    <property type="entry name" value="ABC_transporter-like_CS"/>
</dbReference>
<dbReference type="InterPro" id="IPR050166">
    <property type="entry name" value="ABC_transporter_ATP-bind"/>
</dbReference>
<evidence type="ECO:0000313" key="5">
    <source>
        <dbReference type="EMBL" id="MDX8415307.1"/>
    </source>
</evidence>
<dbReference type="CDD" id="cd03293">
    <property type="entry name" value="ABC_NrtD_SsuB_transporters"/>
    <property type="match status" value="1"/>
</dbReference>
<dbReference type="InterPro" id="IPR003593">
    <property type="entry name" value="AAA+_ATPase"/>
</dbReference>
<dbReference type="InterPro" id="IPR027417">
    <property type="entry name" value="P-loop_NTPase"/>
</dbReference>